<reference evidence="2 3" key="1">
    <citation type="journal article" date="2019" name="Int. J. Syst. Evol. Microbiol.">
        <title>The Global Catalogue of Microorganisms (GCM) 10K type strain sequencing project: providing services to taxonomists for standard genome sequencing and annotation.</title>
        <authorList>
            <consortium name="The Broad Institute Genomics Platform"/>
            <consortium name="The Broad Institute Genome Sequencing Center for Infectious Disease"/>
            <person name="Wu L."/>
            <person name="Ma J."/>
        </authorList>
    </citation>
    <scope>NUCLEOTIDE SEQUENCE [LARGE SCALE GENOMIC DNA]</scope>
    <source>
        <strain evidence="2 3">LMG 29247</strain>
    </source>
</reference>
<keyword evidence="1" id="KW-0472">Membrane</keyword>
<accession>A0ABD5SMB6</accession>
<evidence type="ECO:0000256" key="1">
    <source>
        <dbReference type="SAM" id="Phobius"/>
    </source>
</evidence>
<dbReference type="InterPro" id="IPR055757">
    <property type="entry name" value="DUF7333"/>
</dbReference>
<protein>
    <submittedName>
        <fullName evidence="2">Uncharacterized protein</fullName>
    </submittedName>
</protein>
<evidence type="ECO:0000313" key="2">
    <source>
        <dbReference type="EMBL" id="MFC6764215.1"/>
    </source>
</evidence>
<sequence>MEFDLPRAGGILVAIIVIGVGGLAASGVMTVQTVLMMVLPSMAIFAALAFWLGMKHGEYRSLQ</sequence>
<keyword evidence="1" id="KW-0812">Transmembrane</keyword>
<comment type="caution">
    <text evidence="2">The sequence shown here is derived from an EMBL/GenBank/DDBJ whole genome shotgun (WGS) entry which is preliminary data.</text>
</comment>
<feature type="transmembrane region" description="Helical" evidence="1">
    <location>
        <begin position="7"/>
        <end position="28"/>
    </location>
</feature>
<dbReference type="EMBL" id="JBHSWV010000059">
    <property type="protein sequence ID" value="MFC6764215.1"/>
    <property type="molecule type" value="Genomic_DNA"/>
</dbReference>
<keyword evidence="3" id="KW-1185">Reference proteome</keyword>
<dbReference type="Pfam" id="PF24020">
    <property type="entry name" value="DUF7333"/>
    <property type="match status" value="1"/>
</dbReference>
<dbReference type="AlphaFoldDB" id="A0ABD5SMB6"/>
<proteinExistence type="predicted"/>
<keyword evidence="1" id="KW-1133">Transmembrane helix</keyword>
<dbReference type="Proteomes" id="UP001596383">
    <property type="component" value="Unassembled WGS sequence"/>
</dbReference>
<feature type="transmembrane region" description="Helical" evidence="1">
    <location>
        <begin position="34"/>
        <end position="54"/>
    </location>
</feature>
<organism evidence="2 3">
    <name type="scientific">Natrinema soli</name>
    <dbReference type="NCBI Taxonomy" id="1930624"/>
    <lineage>
        <taxon>Archaea</taxon>
        <taxon>Methanobacteriati</taxon>
        <taxon>Methanobacteriota</taxon>
        <taxon>Stenosarchaea group</taxon>
        <taxon>Halobacteria</taxon>
        <taxon>Halobacteriales</taxon>
        <taxon>Natrialbaceae</taxon>
        <taxon>Natrinema</taxon>
    </lineage>
</organism>
<dbReference type="RefSeq" id="WP_273737298.1">
    <property type="nucleotide sequence ID" value="NZ_JAQIVI010000059.1"/>
</dbReference>
<name>A0ABD5SMB6_9EURY</name>
<gene>
    <name evidence="2" type="ORF">ACFQE6_03885</name>
</gene>
<evidence type="ECO:0000313" key="3">
    <source>
        <dbReference type="Proteomes" id="UP001596383"/>
    </source>
</evidence>